<name>A0A135TXA7_9PEZI</name>
<accession>A0A135TXA7</accession>
<keyword evidence="2" id="KW-0812">Transmembrane</keyword>
<protein>
    <submittedName>
        <fullName evidence="3">Uncharacterized protein</fullName>
    </submittedName>
</protein>
<dbReference type="Proteomes" id="UP000070054">
    <property type="component" value="Unassembled WGS sequence"/>
</dbReference>
<gene>
    <name evidence="3" type="ORF">CNYM01_05158</name>
</gene>
<evidence type="ECO:0000256" key="1">
    <source>
        <dbReference type="SAM" id="MobiDB-lite"/>
    </source>
</evidence>
<feature type="transmembrane region" description="Helical" evidence="2">
    <location>
        <begin position="281"/>
        <end position="302"/>
    </location>
</feature>
<comment type="caution">
    <text evidence="3">The sequence shown here is derived from an EMBL/GenBank/DDBJ whole genome shotgun (WGS) entry which is preliminary data.</text>
</comment>
<organism evidence="3 4">
    <name type="scientific">Colletotrichum nymphaeae SA-01</name>
    <dbReference type="NCBI Taxonomy" id="1460502"/>
    <lineage>
        <taxon>Eukaryota</taxon>
        <taxon>Fungi</taxon>
        <taxon>Dikarya</taxon>
        <taxon>Ascomycota</taxon>
        <taxon>Pezizomycotina</taxon>
        <taxon>Sordariomycetes</taxon>
        <taxon>Hypocreomycetidae</taxon>
        <taxon>Glomerellales</taxon>
        <taxon>Glomerellaceae</taxon>
        <taxon>Colletotrichum</taxon>
        <taxon>Colletotrichum acutatum species complex</taxon>
    </lineage>
</organism>
<keyword evidence="2" id="KW-1133">Transmembrane helix</keyword>
<keyword evidence="2" id="KW-0472">Membrane</keyword>
<evidence type="ECO:0000313" key="4">
    <source>
        <dbReference type="Proteomes" id="UP000070054"/>
    </source>
</evidence>
<evidence type="ECO:0000256" key="2">
    <source>
        <dbReference type="SAM" id="Phobius"/>
    </source>
</evidence>
<keyword evidence="4" id="KW-1185">Reference proteome</keyword>
<evidence type="ECO:0000313" key="3">
    <source>
        <dbReference type="EMBL" id="KXH52775.1"/>
    </source>
</evidence>
<feature type="region of interest" description="Disordered" evidence="1">
    <location>
        <begin position="1"/>
        <end position="52"/>
    </location>
</feature>
<dbReference type="OrthoDB" id="10377235at2759"/>
<feature type="compositionally biased region" description="Polar residues" evidence="1">
    <location>
        <begin position="23"/>
        <end position="35"/>
    </location>
</feature>
<proteinExistence type="predicted"/>
<sequence length="390" mass="43058">MIDLPESRGQNAPTNKPPASRSAMPQQKGTPSRQVFQRAVRSPSSNTAQDPHLQDATAIWKECALESQRSDVLVIAVVHPQQEQYVKDSRRSAPNMSGRCAQRILICTASALQDVIERVVNKRHHAQCDKLRIVVSSAIESIFYQIDSFIKNVYIKVCGTIRSNTRYKLRIDEKSTYCSHPSDSWLYSKLSAAGTHELTHFNGIYFPHRERDYNHEMEALDWDREGMWPEFKAEDKEEIMKALREVKMAYEQTSSSAAPDAQPNSPADTPRAGNGSGFFKALLSAVVGIVSGLGTAGGVVWLNTSGVFINGPLGFRLAAGYASAGVAGGACAAGVGVGAGAGAAVYLIPWDILWEIIKLLFARIWGCVRDFFAWLWEKIKSLPSWFGSWF</sequence>
<reference evidence="3 4" key="1">
    <citation type="submission" date="2014-02" db="EMBL/GenBank/DDBJ databases">
        <title>The genome sequence of Colletotrichum nymphaeae SA-01.</title>
        <authorList>
            <person name="Baroncelli R."/>
            <person name="Thon M.R."/>
        </authorList>
    </citation>
    <scope>NUCLEOTIDE SEQUENCE [LARGE SCALE GENOMIC DNA]</scope>
    <source>
        <strain evidence="3 4">SA-01</strain>
    </source>
</reference>
<dbReference type="EMBL" id="JEMN01000999">
    <property type="protein sequence ID" value="KXH52775.1"/>
    <property type="molecule type" value="Genomic_DNA"/>
</dbReference>
<feature type="transmembrane region" description="Helical" evidence="2">
    <location>
        <begin position="322"/>
        <end position="348"/>
    </location>
</feature>
<dbReference type="AlphaFoldDB" id="A0A135TXA7"/>